<comment type="similarity">
    <text evidence="2">Belongs to the major facilitator superfamily. EmrB family.</text>
</comment>
<feature type="transmembrane region" description="Helical" evidence="8">
    <location>
        <begin position="176"/>
        <end position="196"/>
    </location>
</feature>
<accession>A0A7Y0L3F9</accession>
<dbReference type="Pfam" id="PF07690">
    <property type="entry name" value="MFS_1"/>
    <property type="match status" value="1"/>
</dbReference>
<dbReference type="CDD" id="cd17321">
    <property type="entry name" value="MFS_MMR_MDR_like"/>
    <property type="match status" value="1"/>
</dbReference>
<dbReference type="AlphaFoldDB" id="A0A7Y0L3F9"/>
<evidence type="ECO:0000256" key="8">
    <source>
        <dbReference type="SAM" id="Phobius"/>
    </source>
</evidence>
<feature type="transmembrane region" description="Helical" evidence="8">
    <location>
        <begin position="80"/>
        <end position="101"/>
    </location>
</feature>
<feature type="transmembrane region" description="Helical" evidence="8">
    <location>
        <begin position="341"/>
        <end position="360"/>
    </location>
</feature>
<feature type="transmembrane region" description="Helical" evidence="8">
    <location>
        <begin position="12"/>
        <end position="32"/>
    </location>
</feature>
<evidence type="ECO:0000256" key="7">
    <source>
        <dbReference type="ARBA" id="ARBA00023136"/>
    </source>
</evidence>
<keyword evidence="3" id="KW-0813">Transport</keyword>
<proteinExistence type="inferred from homology"/>
<dbReference type="Proteomes" id="UP000533476">
    <property type="component" value="Unassembled WGS sequence"/>
</dbReference>
<dbReference type="SUPFAM" id="SSF103473">
    <property type="entry name" value="MFS general substrate transporter"/>
    <property type="match status" value="1"/>
</dbReference>
<dbReference type="PROSITE" id="PS50850">
    <property type="entry name" value="MFS"/>
    <property type="match status" value="1"/>
</dbReference>
<evidence type="ECO:0000256" key="3">
    <source>
        <dbReference type="ARBA" id="ARBA00022448"/>
    </source>
</evidence>
<feature type="transmembrane region" description="Helical" evidence="8">
    <location>
        <begin position="208"/>
        <end position="228"/>
    </location>
</feature>
<evidence type="ECO:0000256" key="6">
    <source>
        <dbReference type="ARBA" id="ARBA00022989"/>
    </source>
</evidence>
<dbReference type="GO" id="GO:0022857">
    <property type="term" value="F:transmembrane transporter activity"/>
    <property type="evidence" value="ECO:0007669"/>
    <property type="project" value="InterPro"/>
</dbReference>
<dbReference type="InterPro" id="IPR011701">
    <property type="entry name" value="MFS"/>
</dbReference>
<keyword evidence="5 8" id="KW-0812">Transmembrane</keyword>
<dbReference type="InterPro" id="IPR020846">
    <property type="entry name" value="MFS_dom"/>
</dbReference>
<dbReference type="PANTHER" id="PTHR42718:SF9">
    <property type="entry name" value="MAJOR FACILITATOR SUPERFAMILY MULTIDRUG TRANSPORTER MFSC"/>
    <property type="match status" value="1"/>
</dbReference>
<evidence type="ECO:0000256" key="5">
    <source>
        <dbReference type="ARBA" id="ARBA00022692"/>
    </source>
</evidence>
<evidence type="ECO:0000256" key="2">
    <source>
        <dbReference type="ARBA" id="ARBA00008537"/>
    </source>
</evidence>
<feature type="transmembrane region" description="Helical" evidence="8">
    <location>
        <begin position="276"/>
        <end position="298"/>
    </location>
</feature>
<evidence type="ECO:0000313" key="10">
    <source>
        <dbReference type="EMBL" id="NMP22378.1"/>
    </source>
</evidence>
<dbReference type="RefSeq" id="WP_169098624.1">
    <property type="nucleotide sequence ID" value="NZ_JABBVZ010000021.1"/>
</dbReference>
<dbReference type="Gene3D" id="1.20.1250.20">
    <property type="entry name" value="MFS general substrate transporter like domains"/>
    <property type="match status" value="1"/>
</dbReference>
<keyword evidence="4" id="KW-1003">Cell membrane</keyword>
<evidence type="ECO:0000256" key="4">
    <source>
        <dbReference type="ARBA" id="ARBA00022475"/>
    </source>
</evidence>
<keyword evidence="7 8" id="KW-0472">Membrane</keyword>
<name>A0A7Y0L3F9_9FIRM</name>
<gene>
    <name evidence="10" type="ORF">HIJ39_08440</name>
</gene>
<feature type="transmembrane region" description="Helical" evidence="8">
    <location>
        <begin position="372"/>
        <end position="395"/>
    </location>
</feature>
<feature type="domain" description="Major facilitator superfamily (MFS) profile" evidence="9">
    <location>
        <begin position="14"/>
        <end position="527"/>
    </location>
</feature>
<feature type="transmembrane region" description="Helical" evidence="8">
    <location>
        <begin position="234"/>
        <end position="256"/>
    </location>
</feature>
<dbReference type="InterPro" id="IPR036259">
    <property type="entry name" value="MFS_trans_sf"/>
</dbReference>
<feature type="transmembrane region" description="Helical" evidence="8">
    <location>
        <begin position="416"/>
        <end position="433"/>
    </location>
</feature>
<evidence type="ECO:0000313" key="11">
    <source>
        <dbReference type="Proteomes" id="UP000533476"/>
    </source>
</evidence>
<keyword evidence="6 8" id="KW-1133">Transmembrane helix</keyword>
<protein>
    <submittedName>
        <fullName evidence="10">DHA2 family efflux MFS transporter permease subunit</fullName>
    </submittedName>
</protein>
<dbReference type="GO" id="GO:0005886">
    <property type="term" value="C:plasma membrane"/>
    <property type="evidence" value="ECO:0007669"/>
    <property type="project" value="UniProtKB-SubCell"/>
</dbReference>
<dbReference type="EMBL" id="JABBVZ010000021">
    <property type="protein sequence ID" value="NMP22378.1"/>
    <property type="molecule type" value="Genomic_DNA"/>
</dbReference>
<dbReference type="NCBIfam" id="TIGR00711">
    <property type="entry name" value="efflux_EmrB"/>
    <property type="match status" value="1"/>
</dbReference>
<dbReference type="Gene3D" id="1.20.1720.10">
    <property type="entry name" value="Multidrug resistance protein D"/>
    <property type="match status" value="1"/>
</dbReference>
<feature type="transmembrane region" description="Helical" evidence="8">
    <location>
        <begin position="304"/>
        <end position="329"/>
    </location>
</feature>
<sequence length="588" mass="62236">MTPSIQEDPRRWWALGAIAFGLFMALLDVTVVNVALPAIQKGLHESYTSLEWIVNAYALVVAVLLVTSSRLGDIFGRKKIFGVGMGVFTLGSLLCALSPHIHVGSLSGADVLNISRGIQGVGGSAMLPLSLSLITATFHGRERGTAFGIWGGVAGLATALGPLLGGVLVSKVGWPSIFYLNVPTGIIGILLGLWAIHESKDEHHPGSIDLYGLVSLTIALFCLVLALMRGNDKGWGSTYILVLFIAGGVSLVAFVVGELRIRHPMLDPRLFKIPSFTGSAIAAFTVSAGVYALLYYLSIYMQNYLGFSALGAGVRFLPLSALVLIGAPLAGRFTDRIGAKWVLALGMAFMTGGTLFLTRLGHATVAADWTMLLPGLILIGVGNGLVNPPISALAMGTVKPRQIGMASGTSNVARQTGMAFGIAALAAFLANRYNHTVHQSMVALTIPHAPASVKTAIMHGIKAAGPIAGSLGLKSAGPQYTHQAIFPQIAAIARHAFLVSTRDTVWLATLFVAVGLIATVVLVRKQDMMHHQASPPERSTLGMRRQALIVAVTAAWMARRGAAPDATWDEEERLKKALALIKQILEQR</sequence>
<keyword evidence="11" id="KW-1185">Reference proteome</keyword>
<feature type="transmembrane region" description="Helical" evidence="8">
    <location>
        <begin position="52"/>
        <end position="68"/>
    </location>
</feature>
<comment type="subcellular location">
    <subcellularLocation>
        <location evidence="1">Cell membrane</location>
        <topology evidence="1">Multi-pass membrane protein</topology>
    </subcellularLocation>
</comment>
<evidence type="ECO:0000259" key="9">
    <source>
        <dbReference type="PROSITE" id="PS50850"/>
    </source>
</evidence>
<comment type="caution">
    <text evidence="10">The sequence shown here is derived from an EMBL/GenBank/DDBJ whole genome shotgun (WGS) entry which is preliminary data.</text>
</comment>
<dbReference type="PRINTS" id="PR01036">
    <property type="entry name" value="TCRTETB"/>
</dbReference>
<organism evidence="10 11">
    <name type="scientific">Sulfobacillus harzensis</name>
    <dbReference type="NCBI Taxonomy" id="2729629"/>
    <lineage>
        <taxon>Bacteria</taxon>
        <taxon>Bacillati</taxon>
        <taxon>Bacillota</taxon>
        <taxon>Clostridia</taxon>
        <taxon>Eubacteriales</taxon>
        <taxon>Clostridiales Family XVII. Incertae Sedis</taxon>
        <taxon>Sulfobacillus</taxon>
    </lineage>
</organism>
<dbReference type="InterPro" id="IPR004638">
    <property type="entry name" value="EmrB-like"/>
</dbReference>
<evidence type="ECO:0000256" key="1">
    <source>
        <dbReference type="ARBA" id="ARBA00004651"/>
    </source>
</evidence>
<reference evidence="10 11" key="1">
    <citation type="submission" date="2020-04" db="EMBL/GenBank/DDBJ databases">
        <authorList>
            <person name="Zhang R."/>
            <person name="Schippers A."/>
        </authorList>
    </citation>
    <scope>NUCLEOTIDE SEQUENCE [LARGE SCALE GENOMIC DNA]</scope>
    <source>
        <strain evidence="10 11">DSM 109850</strain>
    </source>
</reference>
<feature type="transmembrane region" description="Helical" evidence="8">
    <location>
        <begin position="504"/>
        <end position="523"/>
    </location>
</feature>
<dbReference type="PANTHER" id="PTHR42718">
    <property type="entry name" value="MAJOR FACILITATOR SUPERFAMILY MULTIDRUG TRANSPORTER MFSC"/>
    <property type="match status" value="1"/>
</dbReference>
<feature type="transmembrane region" description="Helical" evidence="8">
    <location>
        <begin position="147"/>
        <end position="170"/>
    </location>
</feature>